<evidence type="ECO:0008006" key="3">
    <source>
        <dbReference type="Google" id="ProtNLM"/>
    </source>
</evidence>
<dbReference type="Gene3D" id="2.60.120.260">
    <property type="entry name" value="Galactose-binding domain-like"/>
    <property type="match status" value="1"/>
</dbReference>
<keyword evidence="2" id="KW-1185">Reference proteome</keyword>
<sequence>MTVPSPSSPVDPESSAPGLRRRSVLLGAAGVAGSAALAASATPSAAFALGPTADLSSPAFDFRVDRATGGVFVLSDPRDGYGTNYVANPDIRPIFSVDDSRWTGDAVFSVRKGVATGGTAMVTGRSDDIRTVSTSADTVTVTYSGRAADANGIRDFALTQRYQLTGAQRDRVSWTMTLRNTSTESLEFLDVGIPFLMNAWWDGGNQTGIYEKNVARHSFVGRDGSYITWQRPNGDGSTLVLVPQDGTSLEFKNKARPGEGPFAEQDPSWEGLVEFYLHSAASVPQRRNQAGTYLPTSSLTLAPGQEKTYGFTFRWAADATDLRDVLFDAGVVDVVSLPGMVVPTDTKATLAVRAKAGITSVVGQSGRGVSVVAKGTRNGYSLYEVSLPQLGASTVTVTYGGSKTSVLQYYAIEPIEKLIGMHANFIATKQQAKTTRGYNGAFLQWDMSNQKLVTWDDYPGGGWKEWMAGGADDLGLAPAVFLAEKNIDTPVAAEIAAVDTYIDTFILGYLQGRKDSAGQPTYQVYRWYDGRDGTPNDQGVWRTYNYIHIANTYYAMYRIAQIKPALTKRSATDYLRLTFKTLEAMFTKIPLPSPIGDGAIKHGMMGEHTYPDILNALRAEGMAADADSLERFLLPKRDFFFAEKYPFGSEMSIDTTGFEVSYTLAKKYGNRALADKVQKASLTCRGMQPLWYFYGSDNRHMGESWWNLGYECQLGAWQQHDYLLTYGDTQSRDFADSVRSTNGAYLSGWANINSGQISPLAGNIGAASWIYQSEKGSNEYGFMPILDGWWAWSGEAALGFWGGLRSATATVIDDPIVGPYAYGADMTTTSTGVVLVPKDGVRRRITLFTLGKLDIRIERGTYTRAEIQQAGADIRLTLRNTGGAGFAPLIDLVNLPAGSYSVTVDGGAAVGTVRSDGRSPVRVAVPATSAAAPVVRILRDQNLATTATAAASFTAAWNRVTGLNDGSEPTTSRDVVPDDNATTWGAWPQVSAQSVQYTWSAATTVRRLATYFVDNLDASGTGIATPASWTAEYWDGAAWKPVPSPSAFSTAANGWNTVTFVPVTTTRLRLLLTPRGTVSGKGSVGIKEWQVF</sequence>
<dbReference type="InterPro" id="IPR043750">
    <property type="entry name" value="DUF5695"/>
</dbReference>
<dbReference type="Proteomes" id="UP000464597">
    <property type="component" value="Chromosome"/>
</dbReference>
<dbReference type="InterPro" id="IPR006311">
    <property type="entry name" value="TAT_signal"/>
</dbReference>
<accession>A0ABX6GZ88</accession>
<dbReference type="PROSITE" id="PS51318">
    <property type="entry name" value="TAT"/>
    <property type="match status" value="1"/>
</dbReference>
<reference evidence="2" key="1">
    <citation type="submission" date="2019-12" db="EMBL/GenBank/DDBJ databases">
        <title>Complete and draft genome sequences of new strains and members of some known species of the genus Rathayibacter isolated from plants.</title>
        <authorList>
            <person name="Tarlachkov S.V."/>
            <person name="Starodumova I.P."/>
            <person name="Dorofeeva L.V."/>
            <person name="Prisyazhnaya N.V."/>
            <person name="Leyn S."/>
            <person name="Zlamal J."/>
            <person name="Elan M."/>
            <person name="Osterman A.L."/>
            <person name="Nadler S."/>
            <person name="Subbotin S.A."/>
            <person name="Evtushenko L.I."/>
        </authorList>
    </citation>
    <scope>NUCLEOTIDE SEQUENCE [LARGE SCALE GENOMIC DNA]</scope>
    <source>
        <strain evidence="2">VKM Ac-2802</strain>
    </source>
</reference>
<dbReference type="Pfam" id="PF18951">
    <property type="entry name" value="DUF5695"/>
    <property type="match status" value="1"/>
</dbReference>
<protein>
    <recommendedName>
        <fullName evidence="3">F5/8 type C domain-containing protein</fullName>
    </recommendedName>
</protein>
<dbReference type="RefSeq" id="WP_159422767.1">
    <property type="nucleotide sequence ID" value="NZ_CP047180.1"/>
</dbReference>
<organism evidence="1 2">
    <name type="scientific">Rathayibacter festucae</name>
    <dbReference type="NCBI Taxonomy" id="110937"/>
    <lineage>
        <taxon>Bacteria</taxon>
        <taxon>Bacillati</taxon>
        <taxon>Actinomycetota</taxon>
        <taxon>Actinomycetes</taxon>
        <taxon>Micrococcales</taxon>
        <taxon>Microbacteriaceae</taxon>
        <taxon>Rathayibacter</taxon>
    </lineage>
</organism>
<evidence type="ECO:0000313" key="1">
    <source>
        <dbReference type="EMBL" id="QHC62839.1"/>
    </source>
</evidence>
<evidence type="ECO:0000313" key="2">
    <source>
        <dbReference type="Proteomes" id="UP000464597"/>
    </source>
</evidence>
<dbReference type="EMBL" id="CP047180">
    <property type="protein sequence ID" value="QHC62839.1"/>
    <property type="molecule type" value="Genomic_DNA"/>
</dbReference>
<proteinExistence type="predicted"/>
<gene>
    <name evidence="1" type="ORF">GSU69_09195</name>
</gene>
<name>A0ABX6GZ88_9MICO</name>